<evidence type="ECO:0000259" key="2">
    <source>
        <dbReference type="Pfam" id="PF22707"/>
    </source>
</evidence>
<evidence type="ECO:0000313" key="4">
    <source>
        <dbReference type="Proteomes" id="UP000005324"/>
    </source>
</evidence>
<dbReference type="Pfam" id="PF22707">
    <property type="entry name" value="S1CSD-TOTE-2"/>
    <property type="match status" value="1"/>
</dbReference>
<feature type="domain" description="TOTE conflict systems S1/CSD-like" evidence="2">
    <location>
        <begin position="404"/>
        <end position="466"/>
    </location>
</feature>
<dbReference type="Pfam" id="PF22860">
    <property type="entry name" value="DUF7017"/>
    <property type="match status" value="1"/>
</dbReference>
<name>D5RPP6_9PROT</name>
<sequence length="504" mass="56225">MGSKEVFNLRKQGHSKEALELARAEIDLHGNDVWFLRAYAWALYDVVKKPIDDFEAGRLSPTSMAHRITPFLKEFSKIGDPLRKDTAFSQMLRMATKASKVWPDFLLFAHWAGVDDFDPEAREPFVTPEGKQIDSLQTQFTRAVARETAALAEIPHADRGLLAWGTGVLESALAATPNDQWLNYYRSRIHLALGEDEEAIRRLIPVLRRQQRAAWPWAQLGRILEDRQPQDAVTCYAHATQIAREEQEVAKVRIRLAHLLAHAERFDEAADQVRRALSYREAHGFKTPLDLWQLTSSDWFRRSVERQSFCSVPNASKAAHALLRDLDKRKLVYTKGVVDHINAERALTYVATGAQSGVGLLHRHFPAAAALAPGSIVEVGRAEPEGPAIDFRSAPGGAVPGLFEEIQGKIERKPGQSFAFVKGTTQDVFVPPPLAAGIEPGSTRDVSCWAIRRANKNGVIGWRAITAPTTHQRSCAESEEGQGKRDQAAREADNALRRFESIAR</sequence>
<keyword evidence="4" id="KW-1185">Reference proteome</keyword>
<accession>D5RPP6</accession>
<dbReference type="AlphaFoldDB" id="D5RPP6"/>
<dbReference type="Gene3D" id="1.25.40.10">
    <property type="entry name" value="Tetratricopeptide repeat domain"/>
    <property type="match status" value="1"/>
</dbReference>
<gene>
    <name evidence="3" type="ORF">HMPREF0731_3058</name>
</gene>
<dbReference type="EMBL" id="ADVL01000639">
    <property type="protein sequence ID" value="EFH10717.1"/>
    <property type="molecule type" value="Genomic_DNA"/>
</dbReference>
<dbReference type="Proteomes" id="UP000005324">
    <property type="component" value="Unassembled WGS sequence"/>
</dbReference>
<evidence type="ECO:0000313" key="3">
    <source>
        <dbReference type="EMBL" id="EFH10717.1"/>
    </source>
</evidence>
<proteinExistence type="predicted"/>
<dbReference type="InterPro" id="IPR011990">
    <property type="entry name" value="TPR-like_helical_dom_sf"/>
</dbReference>
<reference evidence="3 4" key="1">
    <citation type="submission" date="2010-04" db="EMBL/GenBank/DDBJ databases">
        <authorList>
            <person name="Qin X."/>
            <person name="Bachman B."/>
            <person name="Battles P."/>
            <person name="Bell A."/>
            <person name="Bess C."/>
            <person name="Bickham C."/>
            <person name="Chaboub L."/>
            <person name="Chen D."/>
            <person name="Coyle M."/>
            <person name="Deiros D.R."/>
            <person name="Dinh H."/>
            <person name="Forbes L."/>
            <person name="Fowler G."/>
            <person name="Francisco L."/>
            <person name="Fu Q."/>
            <person name="Gubbala S."/>
            <person name="Hale W."/>
            <person name="Han Y."/>
            <person name="Hemphill L."/>
            <person name="Highlander S.K."/>
            <person name="Hirani K."/>
            <person name="Hogues M."/>
            <person name="Jackson L."/>
            <person name="Jakkamsetti A."/>
            <person name="Javaid M."/>
            <person name="Jiang H."/>
            <person name="Korchina V."/>
            <person name="Kovar C."/>
            <person name="Lara F."/>
            <person name="Lee S."/>
            <person name="Mata R."/>
            <person name="Mathew T."/>
            <person name="Moen C."/>
            <person name="Morales K."/>
            <person name="Munidasa M."/>
            <person name="Nazareth L."/>
            <person name="Ngo R."/>
            <person name="Nguyen L."/>
            <person name="Okwuonu G."/>
            <person name="Ongeri F."/>
            <person name="Patil S."/>
            <person name="Petrosino J."/>
            <person name="Pham C."/>
            <person name="Pham P."/>
            <person name="Pu L.-L."/>
            <person name="Puazo M."/>
            <person name="Raj R."/>
            <person name="Reid J."/>
            <person name="Rouhana J."/>
            <person name="Saada N."/>
            <person name="Shang Y."/>
            <person name="Simmons D."/>
            <person name="Thornton R."/>
            <person name="Warren J."/>
            <person name="Weissenberger G."/>
            <person name="Zhang J."/>
            <person name="Zhang L."/>
            <person name="Zhou C."/>
            <person name="Zhu D."/>
            <person name="Muzny D."/>
            <person name="Worley K."/>
            <person name="Gibbs R."/>
        </authorList>
    </citation>
    <scope>NUCLEOTIDE SEQUENCE [LARGE SCALE GENOMIC DNA]</scope>
    <source>
        <strain evidence="3 4">ATCC 49957</strain>
    </source>
</reference>
<feature type="region of interest" description="Disordered" evidence="1">
    <location>
        <begin position="470"/>
        <end position="504"/>
    </location>
</feature>
<protein>
    <submittedName>
        <fullName evidence="3">Tetratricopeptide repeat protein</fullName>
    </submittedName>
</protein>
<dbReference type="InterPro" id="IPR054427">
    <property type="entry name" value="S1CSD-TOTE-2"/>
</dbReference>
<dbReference type="InterPro" id="IPR054283">
    <property type="entry name" value="DUF7017"/>
</dbReference>
<organism evidence="3 4">
    <name type="scientific">Pseudoroseomonas cervicalis ATCC 49957</name>
    <dbReference type="NCBI Taxonomy" id="525371"/>
    <lineage>
        <taxon>Bacteria</taxon>
        <taxon>Pseudomonadati</taxon>
        <taxon>Pseudomonadota</taxon>
        <taxon>Alphaproteobacteria</taxon>
        <taxon>Acetobacterales</taxon>
        <taxon>Roseomonadaceae</taxon>
        <taxon>Roseomonas</taxon>
    </lineage>
</organism>
<dbReference type="RefSeq" id="WP_007002088.1">
    <property type="nucleotide sequence ID" value="NZ_GG770777.1"/>
</dbReference>
<comment type="caution">
    <text evidence="3">The sequence shown here is derived from an EMBL/GenBank/DDBJ whole genome shotgun (WGS) entry which is preliminary data.</text>
</comment>
<dbReference type="HOGENOM" id="CLU_556314_0_0_5"/>
<dbReference type="SUPFAM" id="SSF48452">
    <property type="entry name" value="TPR-like"/>
    <property type="match status" value="1"/>
</dbReference>
<feature type="compositionally biased region" description="Basic and acidic residues" evidence="1">
    <location>
        <begin position="481"/>
        <end position="504"/>
    </location>
</feature>
<evidence type="ECO:0000256" key="1">
    <source>
        <dbReference type="SAM" id="MobiDB-lite"/>
    </source>
</evidence>